<keyword evidence="8" id="KW-1185">Reference proteome</keyword>
<dbReference type="InterPro" id="IPR015797">
    <property type="entry name" value="NUDIX_hydrolase-like_dom_sf"/>
</dbReference>
<proteinExistence type="inferred from homology"/>
<keyword evidence="5" id="KW-0460">Magnesium</keyword>
<dbReference type="InterPro" id="IPR000086">
    <property type="entry name" value="NUDIX_hydrolase_dom"/>
</dbReference>
<dbReference type="SUPFAM" id="SSF55811">
    <property type="entry name" value="Nudix"/>
    <property type="match status" value="1"/>
</dbReference>
<reference evidence="8" key="1">
    <citation type="journal article" date="2022" name="G3 (Bethesda)">
        <title>Unveiling the complete genome sequence of Alicyclobacillus acidoterrestris DSM 3922T, a taint-producing strain.</title>
        <authorList>
            <person name="Leonardo I.C."/>
            <person name="Barreto Crespo M.T."/>
            <person name="Gaspar F.B."/>
        </authorList>
    </citation>
    <scope>NUCLEOTIDE SEQUENCE [LARGE SCALE GENOMIC DNA]</scope>
    <source>
        <strain evidence="8">DSM 3922</strain>
    </source>
</reference>
<dbReference type="GO" id="GO:0046872">
    <property type="term" value="F:metal ion binding"/>
    <property type="evidence" value="ECO:0007669"/>
    <property type="project" value="UniProtKB-KW"/>
</dbReference>
<evidence type="ECO:0000256" key="3">
    <source>
        <dbReference type="ARBA" id="ARBA00022723"/>
    </source>
</evidence>
<dbReference type="GO" id="GO:0005737">
    <property type="term" value="C:cytoplasm"/>
    <property type="evidence" value="ECO:0007669"/>
    <property type="project" value="TreeGrafter"/>
</dbReference>
<evidence type="ECO:0000259" key="6">
    <source>
        <dbReference type="PROSITE" id="PS51462"/>
    </source>
</evidence>
<dbReference type="PANTHER" id="PTHR43758">
    <property type="entry name" value="7,8-DIHYDRO-8-OXOGUANINE TRIPHOSPHATASE"/>
    <property type="match status" value="1"/>
</dbReference>
<evidence type="ECO:0000313" key="8">
    <source>
        <dbReference type="Proteomes" id="UP000829401"/>
    </source>
</evidence>
<evidence type="ECO:0000313" key="7">
    <source>
        <dbReference type="EMBL" id="UNO48644.1"/>
    </source>
</evidence>
<evidence type="ECO:0000256" key="5">
    <source>
        <dbReference type="ARBA" id="ARBA00022842"/>
    </source>
</evidence>
<accession>A0A9E6ZN48</accession>
<dbReference type="OrthoDB" id="9804563at2"/>
<evidence type="ECO:0000256" key="2">
    <source>
        <dbReference type="ARBA" id="ARBA00005582"/>
    </source>
</evidence>
<feature type="domain" description="Nudix hydrolase" evidence="6">
    <location>
        <begin position="6"/>
        <end position="171"/>
    </location>
</feature>
<dbReference type="RefSeq" id="WP_031218334.1">
    <property type="nucleotide sequence ID" value="NZ_AURB01000113.1"/>
</dbReference>
<dbReference type="PANTHER" id="PTHR43758:SF2">
    <property type="entry name" value="OXIDIZED PURINE NUCLEOSIDE TRIPHOSPHATE HYDROLASE"/>
    <property type="match status" value="1"/>
</dbReference>
<keyword evidence="4" id="KW-0378">Hydrolase</keyword>
<dbReference type="Proteomes" id="UP000829401">
    <property type="component" value="Chromosome"/>
</dbReference>
<dbReference type="InterPro" id="IPR020084">
    <property type="entry name" value="NUDIX_hydrolase_CS"/>
</dbReference>
<dbReference type="Gene3D" id="3.90.79.10">
    <property type="entry name" value="Nucleoside Triphosphate Pyrophosphohydrolase"/>
    <property type="match status" value="1"/>
</dbReference>
<sequence length="171" mass="19657">MRHRLDWPLPYTLCIIRRGDELLLLNRLKSPNMGIWNGLGGKIEPGESPTEAVQREIMEEAHLEFSLSDFRYRGVVAWTLFDGAQGGMHVYTVDFPEGRRYDTPVACSEGILDFKPLSWVLHKDNRGVAELLPAFLPHALSDEPPLIHRFDFTAEVAQRFLHRHEPLSDPW</sequence>
<dbReference type="PROSITE" id="PS51462">
    <property type="entry name" value="NUDIX"/>
    <property type="match status" value="1"/>
</dbReference>
<keyword evidence="3" id="KW-0479">Metal-binding</keyword>
<dbReference type="PROSITE" id="PS00893">
    <property type="entry name" value="NUDIX_BOX"/>
    <property type="match status" value="1"/>
</dbReference>
<dbReference type="GO" id="GO:0016818">
    <property type="term" value="F:hydrolase activity, acting on acid anhydrides, in phosphorus-containing anhydrides"/>
    <property type="evidence" value="ECO:0007669"/>
    <property type="project" value="TreeGrafter"/>
</dbReference>
<dbReference type="AlphaFoldDB" id="A0A9E6ZN48"/>
<dbReference type="Pfam" id="PF00293">
    <property type="entry name" value="NUDIX"/>
    <property type="match status" value="1"/>
</dbReference>
<comment type="cofactor">
    <cofactor evidence="1">
        <name>Mg(2+)</name>
        <dbReference type="ChEBI" id="CHEBI:18420"/>
    </cofactor>
</comment>
<gene>
    <name evidence="7" type="ORF">K1I37_18595</name>
</gene>
<comment type="similarity">
    <text evidence="2">Belongs to the Nudix hydrolase family.</text>
</comment>
<dbReference type="EMBL" id="CP080467">
    <property type="protein sequence ID" value="UNO48644.1"/>
    <property type="molecule type" value="Genomic_DNA"/>
</dbReference>
<dbReference type="KEGG" id="aaco:K1I37_18595"/>
<organism evidence="7 8">
    <name type="scientific">Alicyclobacillus acidoterrestris (strain ATCC 49025 / DSM 3922 / CIP 106132 / NCIMB 13137 / GD3B)</name>
    <dbReference type="NCBI Taxonomy" id="1356854"/>
    <lineage>
        <taxon>Bacteria</taxon>
        <taxon>Bacillati</taxon>
        <taxon>Bacillota</taxon>
        <taxon>Bacilli</taxon>
        <taxon>Bacillales</taxon>
        <taxon>Alicyclobacillaceae</taxon>
        <taxon>Alicyclobacillus</taxon>
    </lineage>
</organism>
<dbReference type="CDD" id="cd18886">
    <property type="entry name" value="NUDIX_MutT_Nudt1"/>
    <property type="match status" value="1"/>
</dbReference>
<name>A0A9E6ZN48_ALIAG</name>
<evidence type="ECO:0000256" key="4">
    <source>
        <dbReference type="ARBA" id="ARBA00022801"/>
    </source>
</evidence>
<protein>
    <submittedName>
        <fullName evidence="7">8-oxo-dGTP diphosphatase</fullName>
    </submittedName>
</protein>
<evidence type="ECO:0000256" key="1">
    <source>
        <dbReference type="ARBA" id="ARBA00001946"/>
    </source>
</evidence>